<dbReference type="InterPro" id="IPR001841">
    <property type="entry name" value="Znf_RING"/>
</dbReference>
<dbReference type="GeneID" id="106171595"/>
<dbReference type="Gene3D" id="2.20.25.20">
    <property type="match status" value="1"/>
</dbReference>
<evidence type="ECO:0000259" key="10">
    <source>
        <dbReference type="PROSITE" id="PS50089"/>
    </source>
</evidence>
<dbReference type="SMART" id="SM00591">
    <property type="entry name" value="RWD"/>
    <property type="match status" value="1"/>
</dbReference>
<dbReference type="SUPFAM" id="SSF57850">
    <property type="entry name" value="RING/U-box"/>
    <property type="match status" value="4"/>
</dbReference>
<dbReference type="Pfam" id="PF05773">
    <property type="entry name" value="RWD"/>
    <property type="match status" value="1"/>
</dbReference>
<dbReference type="PROSITE" id="PS50908">
    <property type="entry name" value="RWD"/>
    <property type="match status" value="1"/>
</dbReference>
<dbReference type="GO" id="GO:0061630">
    <property type="term" value="F:ubiquitin protein ligase activity"/>
    <property type="evidence" value="ECO:0007669"/>
    <property type="project" value="UniProtKB-EC"/>
</dbReference>
<dbReference type="CDD" id="cd23820">
    <property type="entry name" value="RWD_RNF14"/>
    <property type="match status" value="1"/>
</dbReference>
<name>A0A1S3JBA8_LINAN</name>
<dbReference type="SMART" id="SM00184">
    <property type="entry name" value="RING"/>
    <property type="match status" value="3"/>
</dbReference>
<comment type="catalytic activity">
    <reaction evidence="1">
        <text>[E2 ubiquitin-conjugating enzyme]-S-ubiquitinyl-L-cysteine + [acceptor protein]-L-lysine = [E2 ubiquitin-conjugating enzyme]-L-cysteine + [acceptor protein]-N(6)-ubiquitinyl-L-lysine.</text>
        <dbReference type="EC" id="2.3.2.31"/>
    </reaction>
</comment>
<keyword evidence="3" id="KW-0808">Transferase</keyword>
<feature type="domain" description="RWD" evidence="11">
    <location>
        <begin position="22"/>
        <end position="185"/>
    </location>
</feature>
<dbReference type="CDD" id="cd20341">
    <property type="entry name" value="BRcat_RBR_RNF14"/>
    <property type="match status" value="1"/>
</dbReference>
<dbReference type="Gene3D" id="3.10.110.10">
    <property type="entry name" value="Ubiquitin Conjugating Enzyme"/>
    <property type="match status" value="1"/>
</dbReference>
<evidence type="ECO:0000256" key="4">
    <source>
        <dbReference type="ARBA" id="ARBA00022723"/>
    </source>
</evidence>
<keyword evidence="4" id="KW-0479">Metal-binding</keyword>
<keyword evidence="7" id="KW-0833">Ubl conjugation pathway</keyword>
<evidence type="ECO:0000259" key="12">
    <source>
        <dbReference type="PROSITE" id="PS51873"/>
    </source>
</evidence>
<dbReference type="InterPro" id="IPR006575">
    <property type="entry name" value="RWD_dom"/>
</dbReference>
<evidence type="ECO:0000313" key="14">
    <source>
        <dbReference type="RefSeq" id="XP_013407476.1"/>
    </source>
</evidence>
<dbReference type="InterPro" id="IPR013083">
    <property type="entry name" value="Znf_RING/FYVE/PHD"/>
</dbReference>
<dbReference type="InterPro" id="IPR002867">
    <property type="entry name" value="IBR_dom"/>
</dbReference>
<accession>A0A1S3JBA8</accession>
<dbReference type="InterPro" id="IPR017907">
    <property type="entry name" value="Znf_RING_CS"/>
</dbReference>
<dbReference type="SUPFAM" id="SSF54495">
    <property type="entry name" value="UBC-like"/>
    <property type="match status" value="1"/>
</dbReference>
<organism evidence="13 14">
    <name type="scientific">Lingula anatina</name>
    <name type="common">Brachiopod</name>
    <name type="synonym">Lingula unguis</name>
    <dbReference type="NCBI Taxonomy" id="7574"/>
    <lineage>
        <taxon>Eukaryota</taxon>
        <taxon>Metazoa</taxon>
        <taxon>Spiralia</taxon>
        <taxon>Lophotrochozoa</taxon>
        <taxon>Brachiopoda</taxon>
        <taxon>Linguliformea</taxon>
        <taxon>Lingulata</taxon>
        <taxon>Lingulida</taxon>
        <taxon>Linguloidea</taxon>
        <taxon>Lingulidae</taxon>
        <taxon>Lingula</taxon>
    </lineage>
</organism>
<dbReference type="AlphaFoldDB" id="A0A1S3JBA8"/>
<dbReference type="PROSITE" id="PS00518">
    <property type="entry name" value="ZF_RING_1"/>
    <property type="match status" value="1"/>
</dbReference>
<sequence length="561" mass="64776">MAEGGTLALLPQDQGNAEEQSDEVLALDSIFDGTGRFLVVDGPLQDGDRKKSQEYVLQILVQVKLPNEEISVEAWVPDDHDITATYQAMAEMPPSNRPKFERSCSGRRWLTALKMKHLTPMCLQLTLPNSYPSQEAPSFSLSCLWLTATQLGALCQQMDKLWEEMHGMPIIYTWVDWLENNALNFLGITDTIIISPPIDFGPDQSIIDQRAIPECSDLESDILTMLRYSAAQELEEFHKSQQECEICFEEKQGFDFFRLSDCKHHFCRECMTGFCQMHVKEGTVQQLRCPNNECKETLPPFIVREVLGEEEYIRWERLLLQRALETLGDVDWCPRCNSPATREENFAHCTYCTYSFCTQCREPSHKGSRCSSIEEKIQKLESEMRAVGIDENVQCSQRRKRELIKELLLSKEQIDNECKRCPKCQAPIYKFSGCNKVVCTNCSTMMCFLCGKKIQGYDHFQDAKCELFAMEPLVIHRRQLQPRPRHEGAVRVEAQLEEDPNAKNNLMKCLNCKQPNIRQDKNNHIKCWCCKINMCFMCKKRFQETVTQHYTSSKPCQQHTD</sequence>
<evidence type="ECO:0000256" key="2">
    <source>
        <dbReference type="ARBA" id="ARBA00012251"/>
    </source>
</evidence>
<gene>
    <name evidence="14" type="primary">LOC106171595</name>
</gene>
<protein>
    <recommendedName>
        <fullName evidence="2">RBR-type E3 ubiquitin transferase</fullName>
        <ecNumber evidence="2">2.3.2.31</ecNumber>
    </recommendedName>
</protein>
<keyword evidence="13" id="KW-1185">Reference proteome</keyword>
<evidence type="ECO:0000256" key="6">
    <source>
        <dbReference type="ARBA" id="ARBA00022771"/>
    </source>
</evidence>
<dbReference type="Gene3D" id="1.20.120.1750">
    <property type="match status" value="1"/>
</dbReference>
<evidence type="ECO:0000256" key="8">
    <source>
        <dbReference type="ARBA" id="ARBA00022833"/>
    </source>
</evidence>
<keyword evidence="6 9" id="KW-0863">Zinc-finger</keyword>
<keyword evidence="5" id="KW-0677">Repeat</keyword>
<dbReference type="GO" id="GO:0008270">
    <property type="term" value="F:zinc ion binding"/>
    <property type="evidence" value="ECO:0007669"/>
    <property type="project" value="UniProtKB-KW"/>
</dbReference>
<dbReference type="InterPro" id="IPR016135">
    <property type="entry name" value="UBQ-conjugating_enzyme/RWD"/>
</dbReference>
<dbReference type="Proteomes" id="UP000085678">
    <property type="component" value="Unplaced"/>
</dbReference>
<evidence type="ECO:0000256" key="7">
    <source>
        <dbReference type="ARBA" id="ARBA00022786"/>
    </source>
</evidence>
<feature type="domain" description="RING-type" evidence="12">
    <location>
        <begin position="240"/>
        <end position="471"/>
    </location>
</feature>
<dbReference type="PANTHER" id="PTHR11685">
    <property type="entry name" value="RBR FAMILY RING FINGER AND IBR DOMAIN-CONTAINING"/>
    <property type="match status" value="1"/>
</dbReference>
<dbReference type="PROSITE" id="PS50089">
    <property type="entry name" value="ZF_RING_2"/>
    <property type="match status" value="1"/>
</dbReference>
<dbReference type="KEGG" id="lak:106171595"/>
<evidence type="ECO:0000313" key="13">
    <source>
        <dbReference type="Proteomes" id="UP000085678"/>
    </source>
</evidence>
<evidence type="ECO:0000256" key="9">
    <source>
        <dbReference type="PROSITE-ProRule" id="PRU00175"/>
    </source>
</evidence>
<evidence type="ECO:0000256" key="1">
    <source>
        <dbReference type="ARBA" id="ARBA00001798"/>
    </source>
</evidence>
<evidence type="ECO:0000256" key="3">
    <source>
        <dbReference type="ARBA" id="ARBA00022679"/>
    </source>
</evidence>
<dbReference type="FunFam" id="3.30.40.10:FF:000358">
    <property type="entry name" value="RBR-type E3 ubiquitin transferase"/>
    <property type="match status" value="1"/>
</dbReference>
<keyword evidence="8" id="KW-0862">Zinc</keyword>
<proteinExistence type="predicted"/>
<dbReference type="PROSITE" id="PS51873">
    <property type="entry name" value="TRIAD"/>
    <property type="match status" value="1"/>
</dbReference>
<dbReference type="InterPro" id="IPR031127">
    <property type="entry name" value="E3_UB_ligase_RBR"/>
</dbReference>
<evidence type="ECO:0000256" key="5">
    <source>
        <dbReference type="ARBA" id="ARBA00022737"/>
    </source>
</evidence>
<dbReference type="Gene3D" id="3.30.40.10">
    <property type="entry name" value="Zinc/RING finger domain, C3HC4 (zinc finger)"/>
    <property type="match status" value="1"/>
</dbReference>
<reference evidence="14" key="1">
    <citation type="submission" date="2025-08" db="UniProtKB">
        <authorList>
            <consortium name="RefSeq"/>
        </authorList>
    </citation>
    <scope>IDENTIFICATION</scope>
    <source>
        <tissue evidence="14">Gonads</tissue>
    </source>
</reference>
<dbReference type="RefSeq" id="XP_013407476.1">
    <property type="nucleotide sequence ID" value="XM_013552022.2"/>
</dbReference>
<dbReference type="Pfam" id="PF26200">
    <property type="entry name" value="Rcat_RNF216"/>
    <property type="match status" value="1"/>
</dbReference>
<feature type="domain" description="RING-type" evidence="10">
    <location>
        <begin position="244"/>
        <end position="290"/>
    </location>
</feature>
<evidence type="ECO:0000259" key="11">
    <source>
        <dbReference type="PROSITE" id="PS50908"/>
    </source>
</evidence>
<dbReference type="EC" id="2.3.2.31" evidence="2"/>
<dbReference type="GO" id="GO:0016567">
    <property type="term" value="P:protein ubiquitination"/>
    <property type="evidence" value="ECO:0007669"/>
    <property type="project" value="InterPro"/>
</dbReference>
<dbReference type="Pfam" id="PF01485">
    <property type="entry name" value="IBR"/>
    <property type="match status" value="1"/>
</dbReference>
<dbReference type="SMART" id="SM00647">
    <property type="entry name" value="IBR"/>
    <property type="match status" value="2"/>
</dbReference>
<dbReference type="InParanoid" id="A0A1S3JBA8"/>
<dbReference type="OrthoDB" id="1431934at2759"/>
<dbReference type="InterPro" id="IPR044066">
    <property type="entry name" value="TRIAD_supradom"/>
</dbReference>